<organism evidence="1 2">
    <name type="scientific">Xanthocytophaga agilis</name>
    <dbReference type="NCBI Taxonomy" id="3048010"/>
    <lineage>
        <taxon>Bacteria</taxon>
        <taxon>Pseudomonadati</taxon>
        <taxon>Bacteroidota</taxon>
        <taxon>Cytophagia</taxon>
        <taxon>Cytophagales</taxon>
        <taxon>Rhodocytophagaceae</taxon>
        <taxon>Xanthocytophaga</taxon>
    </lineage>
</organism>
<gene>
    <name evidence="1" type="ORF">QNI22_17275</name>
</gene>
<reference evidence="1" key="1">
    <citation type="submission" date="2023-05" db="EMBL/GenBank/DDBJ databases">
        <authorList>
            <person name="Zhang X."/>
        </authorList>
    </citation>
    <scope>NUCLEOTIDE SEQUENCE</scope>
    <source>
        <strain evidence="1">BD1B2-1</strain>
    </source>
</reference>
<sequence length="60" mass="7017">MFCVYIRSPKLLSISKFAYWEVAGKSNNLLHKIMDGSYELYHQNLIKTLQKQTKLQTKPA</sequence>
<comment type="caution">
    <text evidence="1">The sequence shown here is derived from an EMBL/GenBank/DDBJ whole genome shotgun (WGS) entry which is preliminary data.</text>
</comment>
<evidence type="ECO:0000313" key="1">
    <source>
        <dbReference type="EMBL" id="MDJ1502422.1"/>
    </source>
</evidence>
<keyword evidence="2" id="KW-1185">Reference proteome</keyword>
<protein>
    <submittedName>
        <fullName evidence="1">Uncharacterized protein</fullName>
    </submittedName>
</protein>
<dbReference type="RefSeq" id="WP_314512464.1">
    <property type="nucleotide sequence ID" value="NZ_JASJOU010000005.1"/>
</dbReference>
<accession>A0AAE3R6C6</accession>
<dbReference type="EMBL" id="JASJOU010000005">
    <property type="protein sequence ID" value="MDJ1502422.1"/>
    <property type="molecule type" value="Genomic_DNA"/>
</dbReference>
<name>A0AAE3R6C6_9BACT</name>
<proteinExistence type="predicted"/>
<evidence type="ECO:0000313" key="2">
    <source>
        <dbReference type="Proteomes" id="UP001232063"/>
    </source>
</evidence>
<dbReference type="Proteomes" id="UP001232063">
    <property type="component" value="Unassembled WGS sequence"/>
</dbReference>
<dbReference type="AlphaFoldDB" id="A0AAE3R6C6"/>